<dbReference type="InterPro" id="IPR022385">
    <property type="entry name" value="Rhs_assc_core"/>
</dbReference>
<reference evidence="2 3" key="1">
    <citation type="submission" date="2020-09" db="EMBL/GenBank/DDBJ databases">
        <title>Genome sequences of type strains of Chitinophaga qingshengii and Chitinophaga varians.</title>
        <authorList>
            <person name="Kittiwongwattana C."/>
        </authorList>
    </citation>
    <scope>NUCLEOTIDE SEQUENCE [LARGE SCALE GENOMIC DNA]</scope>
    <source>
        <strain evidence="2 3">JCM 30026</strain>
    </source>
</reference>
<accession>A0ABR7TJJ3</accession>
<dbReference type="Proteomes" id="UP000659124">
    <property type="component" value="Unassembled WGS sequence"/>
</dbReference>
<evidence type="ECO:0000256" key="1">
    <source>
        <dbReference type="SAM" id="MobiDB-lite"/>
    </source>
</evidence>
<sequence length="1091" mass="120351">MNNALSGGSVSYQFPVVANLVVRTDDRSQYIASNSITLEDGYVTPLNEDRDFYLDANGGGNVIITATNPLPGIASQDLTPLTYSFFDDYSYTGAHARVDDFRELDKGDNSYPDIPAGVSTQTQGLPTGSKVRVLGTDQWLTATTYYDDKGRPIQVISDNVTGGKDVTTTLYDFSGRVISTFTRQTNHHSNLTPQTTILAKMSYDAAGRVVSVKTRVNGNDNPEKTIAASDYDELGQLKTKVLGVQTPSQAIEQLDYEYNIRGWLSSINKGYLNNGSNVSHFGQEMSYDVGFTGKYFNGNIAGIRWKGWNDPKQRAYGFDYDRASRLTQADFNQQNTANGPWLKDQMNFSVEEVTYDVNGNITRLTQRGMDGTRNVLLDKLTYSYAPNSNKLTAVKDDSPEPAPLGDFKDGNKNGDDYTYDRNGNLNKDLNKSISAITYNHLNLPVLITMDNKGSILYQYDAAGNKLKKVVTDNTLAQPRVVTTTYINGAVYQNDTLQFIGHNEGRIRWVYKTGTAPAYFYDYFVKDHLGNVRMVLTEQSDLSVYTATMEAATSAKEVALFSNIDDTRAAKPAGYPADESKEKNEYVAKLNAKSGGKKIGPSIVLRVMAGDTIQIGTKAFYKSQGPQEKKSASVPAESMLVDLVQAFGGKSGATPSHGEAMANNQTPFNANFYNNDYQRMKEKDPDQHRADKPKAYLNFALFDDQFKLVEDNSGVKQVKNEPDQLQTLAVDKMVMKQAGFLYIYTSNETPQDVFFDNLVVTQATGKVLEETHYYPYGLTMAGISSNALMGKNYPENRLKYNGKELQSKEFGDGSGLEWYDYGARMYDAQIGRWHVIDPLADKYTSSTPYNYTFNNPVLFTDPDGRDGMVTRTNGNGTKKNPNVVTIKANYYYRNGNLSSAQKDALNNAVADFNSTTQTSGKSSDGTYTVTKFEITARGFDTDEQVNAAVAGDTYTNEMGGTSGYGNKIVAIDNETGNNALGSDVRGSRASGGSKEIQVYNDNIKKATDQGLSGTEILRSMFRHEIGHNMGGEHGDPGPMGSGHIQMGFRPKLGSIGIQEPYVERVNVTSKFLPTLINRIQSPVGPIMLHYRN</sequence>
<feature type="region of interest" description="Disordered" evidence="1">
    <location>
        <begin position="391"/>
        <end position="413"/>
    </location>
</feature>
<organism evidence="2 3">
    <name type="scientific">Chitinophaga qingshengii</name>
    <dbReference type="NCBI Taxonomy" id="1569794"/>
    <lineage>
        <taxon>Bacteria</taxon>
        <taxon>Pseudomonadati</taxon>
        <taxon>Bacteroidota</taxon>
        <taxon>Chitinophagia</taxon>
        <taxon>Chitinophagales</taxon>
        <taxon>Chitinophagaceae</taxon>
        <taxon>Chitinophaga</taxon>
    </lineage>
</organism>
<protein>
    <submittedName>
        <fullName evidence="2">RHS repeat-associated core domain-containing protein</fullName>
    </submittedName>
</protein>
<dbReference type="Gene3D" id="2.180.10.10">
    <property type="entry name" value="RHS repeat-associated core"/>
    <property type="match status" value="2"/>
</dbReference>
<gene>
    <name evidence="2" type="ORF">ICL07_09565</name>
</gene>
<proteinExistence type="predicted"/>
<evidence type="ECO:0000313" key="2">
    <source>
        <dbReference type="EMBL" id="MBC9930619.1"/>
    </source>
</evidence>
<dbReference type="NCBIfam" id="TIGR03696">
    <property type="entry name" value="Rhs_assc_core"/>
    <property type="match status" value="1"/>
</dbReference>
<evidence type="ECO:0000313" key="3">
    <source>
        <dbReference type="Proteomes" id="UP000659124"/>
    </source>
</evidence>
<comment type="caution">
    <text evidence="2">The sequence shown here is derived from an EMBL/GenBank/DDBJ whole genome shotgun (WGS) entry which is preliminary data.</text>
</comment>
<dbReference type="EMBL" id="JACVFC010000001">
    <property type="protein sequence ID" value="MBC9930619.1"/>
    <property type="molecule type" value="Genomic_DNA"/>
</dbReference>
<keyword evidence="3" id="KW-1185">Reference proteome</keyword>
<name>A0ABR7TJJ3_9BACT</name>